<keyword evidence="3 7" id="KW-0812">Transmembrane</keyword>
<dbReference type="GO" id="GO:0022857">
    <property type="term" value="F:transmembrane transporter activity"/>
    <property type="evidence" value="ECO:0007669"/>
    <property type="project" value="InterPro"/>
</dbReference>
<feature type="transmembrane region" description="Helical" evidence="7">
    <location>
        <begin position="274"/>
        <end position="293"/>
    </location>
</feature>
<dbReference type="AlphaFoldDB" id="A0A8J3CAB1"/>
<name>A0A8J3CAB1_9PSEU</name>
<evidence type="ECO:0000256" key="1">
    <source>
        <dbReference type="ARBA" id="ARBA00004651"/>
    </source>
</evidence>
<keyword evidence="5 7" id="KW-0472">Membrane</keyword>
<feature type="transmembrane region" description="Helical" evidence="7">
    <location>
        <begin position="474"/>
        <end position="494"/>
    </location>
</feature>
<keyword evidence="2" id="KW-1003">Cell membrane</keyword>
<feature type="transmembrane region" description="Helical" evidence="7">
    <location>
        <begin position="384"/>
        <end position="404"/>
    </location>
</feature>
<keyword evidence="9" id="KW-1185">Reference proteome</keyword>
<comment type="caution">
    <text evidence="8">The sequence shown here is derived from an EMBL/GenBank/DDBJ whole genome shotgun (WGS) entry which is preliminary data.</text>
</comment>
<dbReference type="PANTHER" id="PTHR23513">
    <property type="entry name" value="INTEGRAL MEMBRANE EFFLUX PROTEIN-RELATED"/>
    <property type="match status" value="1"/>
</dbReference>
<feature type="compositionally biased region" description="Basic residues" evidence="6">
    <location>
        <begin position="541"/>
        <end position="555"/>
    </location>
</feature>
<keyword evidence="4 7" id="KW-1133">Transmembrane helix</keyword>
<feature type="transmembrane region" description="Helical" evidence="7">
    <location>
        <begin position="299"/>
        <end position="320"/>
    </location>
</feature>
<sequence length="602" mass="63906">MPDPASPAASAADRRYPWQDDPDYTASSSTGSPPPAPRPTRQLRPRPTPVEWAPTEPTRDPLGAGHRTRPLSTPPTGHPPHGTRPLPEQDAERPAATRPPRKITVTRVAMWRSRQLTQQAVHAFRRAAHADGADKSGLARLTYATMANYAIDAAIAVALANTLFFSAATAESKGKVALYLLITVAPFAVVAPVIGPALDRLQRGRRLALAASFVGRAVLAAVMALHFDDWLLYPAALGTMVLSRSFSVLRAAVTPRVLPPEITLVKTNARLTMFGLVSGAAFGAVAAGFAKLFDSPGALWYTAALCIGGAMLCLRIPAWVEATEGEVPASLRDRPDRPRWQPMGRHVVVALWGSSTIRVLTGFLTLFAAFVIKGETEHSPLRQVLLLGVIGVAAGAGGFLGNGIGARLHFEKPDQVIIGCLSGALAATLFAALAEGITTAAVVGLVGATASALAKGCLDAVIQHDMPEESRASAFGRSETVLQLAWVFGGAIGLLLPARWWIGFAVAGGVLALGLVQTLMLHRGTSLIPALGGQRSERPSRTRRTARTGRRPHRRQPAEPERRAGGDSGRVRRDGRRDARWDGRWDGTGEPVPGAERPSSTT</sequence>
<feature type="transmembrane region" description="Helical" evidence="7">
    <location>
        <begin position="149"/>
        <end position="170"/>
    </location>
</feature>
<evidence type="ECO:0000313" key="9">
    <source>
        <dbReference type="Proteomes" id="UP000637578"/>
    </source>
</evidence>
<feature type="compositionally biased region" description="Basic and acidic residues" evidence="6">
    <location>
        <begin position="556"/>
        <end position="587"/>
    </location>
</feature>
<reference evidence="8" key="1">
    <citation type="journal article" date="2014" name="Int. J. Syst. Evol. Microbiol.">
        <title>Complete genome sequence of Corynebacterium casei LMG S-19264T (=DSM 44701T), isolated from a smear-ripened cheese.</title>
        <authorList>
            <consortium name="US DOE Joint Genome Institute (JGI-PGF)"/>
            <person name="Walter F."/>
            <person name="Albersmeier A."/>
            <person name="Kalinowski J."/>
            <person name="Ruckert C."/>
        </authorList>
    </citation>
    <scope>NUCLEOTIDE SEQUENCE</scope>
    <source>
        <strain evidence="8">CGMCC 4.5737</strain>
    </source>
</reference>
<comment type="subcellular location">
    <subcellularLocation>
        <location evidence="1">Cell membrane</location>
        <topology evidence="1">Multi-pass membrane protein</topology>
    </subcellularLocation>
</comment>
<evidence type="ECO:0008006" key="10">
    <source>
        <dbReference type="Google" id="ProtNLM"/>
    </source>
</evidence>
<evidence type="ECO:0000256" key="6">
    <source>
        <dbReference type="SAM" id="MobiDB-lite"/>
    </source>
</evidence>
<protein>
    <recommendedName>
        <fullName evidence="10">MFS transporter</fullName>
    </recommendedName>
</protein>
<feature type="region of interest" description="Disordered" evidence="6">
    <location>
        <begin position="1"/>
        <end position="100"/>
    </location>
</feature>
<dbReference type="Proteomes" id="UP000637578">
    <property type="component" value="Unassembled WGS sequence"/>
</dbReference>
<organism evidence="8 9">
    <name type="scientific">Longimycelium tulufanense</name>
    <dbReference type="NCBI Taxonomy" id="907463"/>
    <lineage>
        <taxon>Bacteria</taxon>
        <taxon>Bacillati</taxon>
        <taxon>Actinomycetota</taxon>
        <taxon>Actinomycetes</taxon>
        <taxon>Pseudonocardiales</taxon>
        <taxon>Pseudonocardiaceae</taxon>
        <taxon>Longimycelium</taxon>
    </lineage>
</organism>
<dbReference type="InterPro" id="IPR011701">
    <property type="entry name" value="MFS"/>
</dbReference>
<evidence type="ECO:0000256" key="3">
    <source>
        <dbReference type="ARBA" id="ARBA00022692"/>
    </source>
</evidence>
<dbReference type="Gene3D" id="1.20.1250.20">
    <property type="entry name" value="MFS general substrate transporter like domains"/>
    <property type="match status" value="1"/>
</dbReference>
<accession>A0A8J3CAB1</accession>
<feature type="transmembrane region" description="Helical" evidence="7">
    <location>
        <begin position="176"/>
        <end position="195"/>
    </location>
</feature>
<proteinExistence type="predicted"/>
<evidence type="ECO:0000313" key="8">
    <source>
        <dbReference type="EMBL" id="GGM43243.1"/>
    </source>
</evidence>
<evidence type="ECO:0000256" key="5">
    <source>
        <dbReference type="ARBA" id="ARBA00023136"/>
    </source>
</evidence>
<dbReference type="PANTHER" id="PTHR23513:SF18">
    <property type="entry name" value="INTEGRAL MEMBRANE PROTEIN"/>
    <property type="match status" value="1"/>
</dbReference>
<dbReference type="Pfam" id="PF07690">
    <property type="entry name" value="MFS_1"/>
    <property type="match status" value="1"/>
</dbReference>
<evidence type="ECO:0000256" key="7">
    <source>
        <dbReference type="SAM" id="Phobius"/>
    </source>
</evidence>
<feature type="region of interest" description="Disordered" evidence="6">
    <location>
        <begin position="530"/>
        <end position="602"/>
    </location>
</feature>
<dbReference type="InterPro" id="IPR036259">
    <property type="entry name" value="MFS_trans_sf"/>
</dbReference>
<feature type="compositionally biased region" description="Low complexity" evidence="6">
    <location>
        <begin position="1"/>
        <end position="11"/>
    </location>
</feature>
<feature type="transmembrane region" description="Helical" evidence="7">
    <location>
        <begin position="347"/>
        <end position="372"/>
    </location>
</feature>
<evidence type="ECO:0000256" key="2">
    <source>
        <dbReference type="ARBA" id="ARBA00022475"/>
    </source>
</evidence>
<reference evidence="8" key="2">
    <citation type="submission" date="2020-09" db="EMBL/GenBank/DDBJ databases">
        <authorList>
            <person name="Sun Q."/>
            <person name="Zhou Y."/>
        </authorList>
    </citation>
    <scope>NUCLEOTIDE SEQUENCE</scope>
    <source>
        <strain evidence="8">CGMCC 4.5737</strain>
    </source>
</reference>
<dbReference type="SUPFAM" id="SSF103473">
    <property type="entry name" value="MFS general substrate transporter"/>
    <property type="match status" value="1"/>
</dbReference>
<dbReference type="RefSeq" id="WP_189055304.1">
    <property type="nucleotide sequence ID" value="NZ_BMMK01000004.1"/>
</dbReference>
<gene>
    <name evidence="8" type="ORF">GCM10012275_12760</name>
</gene>
<dbReference type="GO" id="GO:0005886">
    <property type="term" value="C:plasma membrane"/>
    <property type="evidence" value="ECO:0007669"/>
    <property type="project" value="UniProtKB-SubCell"/>
</dbReference>
<dbReference type="EMBL" id="BMMK01000004">
    <property type="protein sequence ID" value="GGM43243.1"/>
    <property type="molecule type" value="Genomic_DNA"/>
</dbReference>
<evidence type="ECO:0000256" key="4">
    <source>
        <dbReference type="ARBA" id="ARBA00022989"/>
    </source>
</evidence>
<feature type="transmembrane region" description="Helical" evidence="7">
    <location>
        <begin position="207"/>
        <end position="225"/>
    </location>
</feature>